<comment type="caution">
    <text evidence="8">The sequence shown here is derived from an EMBL/GenBank/DDBJ whole genome shotgun (WGS) entry which is preliminary data.</text>
</comment>
<dbReference type="RefSeq" id="WP_086330638.1">
    <property type="nucleotide sequence ID" value="NZ_NGLE02000001.1"/>
</dbReference>
<comment type="similarity">
    <text evidence="5">Belongs to the class-II pyridoxal-phosphate-dependent aminotransferase family. MalY/PatB cystathionine beta-lyase subfamily.</text>
</comment>
<dbReference type="InterPro" id="IPR027619">
    <property type="entry name" value="C-S_lyase_PatB-like"/>
</dbReference>
<dbReference type="GO" id="GO:0047804">
    <property type="term" value="F:cysteine-S-conjugate beta-lyase activity"/>
    <property type="evidence" value="ECO:0007669"/>
    <property type="project" value="UniProtKB-EC"/>
</dbReference>
<organism evidence="8">
    <name type="scientific">Candidatus Enterococcus mansonii</name>
    <dbReference type="NCBI Taxonomy" id="1834181"/>
    <lineage>
        <taxon>Bacteria</taxon>
        <taxon>Bacillati</taxon>
        <taxon>Bacillota</taxon>
        <taxon>Bacilli</taxon>
        <taxon>Lactobacillales</taxon>
        <taxon>Enterococcaceae</taxon>
        <taxon>Enterococcus</taxon>
    </lineage>
</organism>
<dbReference type="OrthoDB" id="9802872at2"/>
<dbReference type="NCBIfam" id="TIGR04350">
    <property type="entry name" value="C_S_lyase_PatB"/>
    <property type="match status" value="1"/>
</dbReference>
<dbReference type="InterPro" id="IPR015424">
    <property type="entry name" value="PyrdxlP-dep_Trfase"/>
</dbReference>
<feature type="domain" description="Aminotransferase class I/classII large" evidence="6">
    <location>
        <begin position="32"/>
        <end position="387"/>
    </location>
</feature>
<evidence type="ECO:0000313" key="7">
    <source>
        <dbReference type="EMBL" id="MEI5994249.1"/>
    </source>
</evidence>
<dbReference type="InterPro" id="IPR051798">
    <property type="entry name" value="Class-II_PLP-Dep_Aminotrans"/>
</dbReference>
<evidence type="ECO:0000256" key="4">
    <source>
        <dbReference type="ARBA" id="ARBA00023239"/>
    </source>
</evidence>
<dbReference type="EC" id="4.4.1.13" evidence="2"/>
<sequence>MKEKVDFDKVVDRKGSFCTQWDYVADRFGQADLLPFTVSDTDFAVPKEITATLQQRISHPVFGYTRWNHNVFKDSIHYWYHTRFDYQLNRDWIIYSPSVIYSISKLIELKSATGEHIVIQTPAYDAFFKMIDAQNRTLIETNLLYQNNQYFIDFNDLELKLKHPKCSIFLLCSPHNPTGRVWTKEELTHILYLCKKYKVFVISDEIHMDILRNGQQHFPIFKYAANLDNLALCTSASKTFNTPGLVGSYLMIPDSNLREQFLILLKNRDGLSSTSIFGMLSTVTAYNECEDWLNQLNDYLDQNAQLATHFIQKYLPELTIVSAQATYLLWIDCSKLPFSMNTLQEALVQKGKIAIMTGTTYGKSGANFLRLNIGCSKQKLLEGLQRLRKSILFLKSM</sequence>
<dbReference type="InterPro" id="IPR004839">
    <property type="entry name" value="Aminotransferase_I/II_large"/>
</dbReference>
<reference evidence="8" key="1">
    <citation type="submission" date="2017-05" db="EMBL/GenBank/DDBJ databases">
        <title>The Genome Sequence of Enterococcus sp. 4G2_DIV0659.</title>
        <authorList>
            <consortium name="The Broad Institute Genomics Platform"/>
            <consortium name="The Broad Institute Genomic Center for Infectious Diseases"/>
            <person name="Earl A."/>
            <person name="Manson A."/>
            <person name="Schwartman J."/>
            <person name="Gilmore M."/>
            <person name="Abouelleil A."/>
            <person name="Cao P."/>
            <person name="Chapman S."/>
            <person name="Cusick C."/>
            <person name="Shea T."/>
            <person name="Young S."/>
            <person name="Neafsey D."/>
            <person name="Nusbaum C."/>
            <person name="Birren B."/>
        </authorList>
    </citation>
    <scope>NUCLEOTIDE SEQUENCE [LARGE SCALE GENOMIC DNA]</scope>
    <source>
        <strain evidence="8">4G2_DIV0659</strain>
    </source>
</reference>
<comment type="cofactor">
    <cofactor evidence="1">
        <name>pyridoxal 5'-phosphate</name>
        <dbReference type="ChEBI" id="CHEBI:597326"/>
    </cofactor>
</comment>
<evidence type="ECO:0000313" key="8">
    <source>
        <dbReference type="EMBL" id="OTO08724.1"/>
    </source>
</evidence>
<evidence type="ECO:0000256" key="3">
    <source>
        <dbReference type="ARBA" id="ARBA00022898"/>
    </source>
</evidence>
<dbReference type="Proteomes" id="UP000195139">
    <property type="component" value="Unassembled WGS sequence"/>
</dbReference>
<dbReference type="Gene3D" id="3.90.1150.10">
    <property type="entry name" value="Aspartate Aminotransferase, domain 1"/>
    <property type="match status" value="1"/>
</dbReference>
<dbReference type="GO" id="GO:0030170">
    <property type="term" value="F:pyridoxal phosphate binding"/>
    <property type="evidence" value="ECO:0007669"/>
    <property type="project" value="InterPro"/>
</dbReference>
<evidence type="ECO:0000313" key="9">
    <source>
        <dbReference type="Proteomes" id="UP000195139"/>
    </source>
</evidence>
<dbReference type="EMBL" id="NGLE01000002">
    <property type="protein sequence ID" value="OTO08724.1"/>
    <property type="molecule type" value="Genomic_DNA"/>
</dbReference>
<evidence type="ECO:0000259" key="6">
    <source>
        <dbReference type="Pfam" id="PF00155"/>
    </source>
</evidence>
<dbReference type="InterPro" id="IPR015422">
    <property type="entry name" value="PyrdxlP-dep_Trfase_small"/>
</dbReference>
<dbReference type="STRING" id="1834181.A5880_001724"/>
<keyword evidence="4" id="KW-0456">Lyase</keyword>
<accession>A0A242CEN7</accession>
<proteinExistence type="inferred from homology"/>
<gene>
    <name evidence="8" type="ORF">A5880_001724</name>
    <name evidence="7" type="ORF">A5880_001807</name>
</gene>
<dbReference type="CDD" id="cd00609">
    <property type="entry name" value="AAT_like"/>
    <property type="match status" value="1"/>
</dbReference>
<name>A0A242CEN7_9ENTE</name>
<dbReference type="EMBL" id="NGLE02000001">
    <property type="protein sequence ID" value="MEI5994249.1"/>
    <property type="molecule type" value="Genomic_DNA"/>
</dbReference>
<dbReference type="SUPFAM" id="SSF53383">
    <property type="entry name" value="PLP-dependent transferases"/>
    <property type="match status" value="1"/>
</dbReference>
<dbReference type="InterPro" id="IPR015421">
    <property type="entry name" value="PyrdxlP-dep_Trfase_major"/>
</dbReference>
<evidence type="ECO:0000256" key="5">
    <source>
        <dbReference type="ARBA" id="ARBA00037974"/>
    </source>
</evidence>
<protein>
    <recommendedName>
        <fullName evidence="2">cysteine-S-conjugate beta-lyase</fullName>
        <ecNumber evidence="2">4.4.1.13</ecNumber>
    </recommendedName>
</protein>
<reference evidence="7 9" key="2">
    <citation type="submission" date="2018-07" db="EMBL/GenBank/DDBJ databases">
        <title>The Genome Sequence of Enterococcus sp. DIV0659b.</title>
        <authorList>
            <consortium name="The Broad Institute Genomics Platform"/>
            <consortium name="The Broad Institute Genomic Center for Infectious Diseases"/>
            <person name="Earl A."/>
            <person name="Manson A."/>
            <person name="Schwartman J."/>
            <person name="Gilmore M."/>
            <person name="Abouelleil A."/>
            <person name="Cao P."/>
            <person name="Chapman S."/>
            <person name="Cusick C."/>
            <person name="Shea T."/>
            <person name="Young S."/>
            <person name="Neafsey D."/>
            <person name="Nusbaum C."/>
            <person name="Birren B."/>
        </authorList>
    </citation>
    <scope>NUCLEOTIDE SEQUENCE [LARGE SCALE GENOMIC DNA]</scope>
    <source>
        <strain evidence="7 9">4G2_DIV0659</strain>
    </source>
</reference>
<dbReference type="AlphaFoldDB" id="A0A242CEN7"/>
<keyword evidence="9" id="KW-1185">Reference proteome</keyword>
<evidence type="ECO:0000256" key="2">
    <source>
        <dbReference type="ARBA" id="ARBA00012224"/>
    </source>
</evidence>
<dbReference type="Pfam" id="PF00155">
    <property type="entry name" value="Aminotran_1_2"/>
    <property type="match status" value="1"/>
</dbReference>
<keyword evidence="3" id="KW-0663">Pyridoxal phosphate</keyword>
<dbReference type="PANTHER" id="PTHR43525">
    <property type="entry name" value="PROTEIN MALY"/>
    <property type="match status" value="1"/>
</dbReference>
<evidence type="ECO:0000256" key="1">
    <source>
        <dbReference type="ARBA" id="ARBA00001933"/>
    </source>
</evidence>
<dbReference type="Gene3D" id="3.40.640.10">
    <property type="entry name" value="Type I PLP-dependent aspartate aminotransferase-like (Major domain)"/>
    <property type="match status" value="1"/>
</dbReference>
<dbReference type="PANTHER" id="PTHR43525:SF1">
    <property type="entry name" value="PROTEIN MALY"/>
    <property type="match status" value="1"/>
</dbReference>